<gene>
    <name evidence="1" type="ORF">UFOPK1981_00553</name>
</gene>
<sequence length="40" mass="4037">MVVVCAFPPLVALIGSLSVRPSLSTLVLGTTAGEIPSIAR</sequence>
<dbReference type="EMBL" id="CAEZVI010000050">
    <property type="protein sequence ID" value="CAB4628402.1"/>
    <property type="molecule type" value="Genomic_DNA"/>
</dbReference>
<accession>A0A6J6IUL5</accession>
<name>A0A6J6IUL5_9ZZZZ</name>
<evidence type="ECO:0000313" key="1">
    <source>
        <dbReference type="EMBL" id="CAB4628402.1"/>
    </source>
</evidence>
<reference evidence="1" key="1">
    <citation type="submission" date="2020-05" db="EMBL/GenBank/DDBJ databases">
        <authorList>
            <person name="Chiriac C."/>
            <person name="Salcher M."/>
            <person name="Ghai R."/>
            <person name="Kavagutti S V."/>
        </authorList>
    </citation>
    <scope>NUCLEOTIDE SEQUENCE</scope>
</reference>
<protein>
    <submittedName>
        <fullName evidence="1">Unannotated protein</fullName>
    </submittedName>
</protein>
<organism evidence="1">
    <name type="scientific">freshwater metagenome</name>
    <dbReference type="NCBI Taxonomy" id="449393"/>
    <lineage>
        <taxon>unclassified sequences</taxon>
        <taxon>metagenomes</taxon>
        <taxon>ecological metagenomes</taxon>
    </lineage>
</organism>
<dbReference type="AlphaFoldDB" id="A0A6J6IUL5"/>
<proteinExistence type="predicted"/>